<dbReference type="Gene3D" id="1.10.510.10">
    <property type="entry name" value="Transferase(Phosphotransferase) domain 1"/>
    <property type="match status" value="1"/>
</dbReference>
<dbReference type="GO" id="GO:0005524">
    <property type="term" value="F:ATP binding"/>
    <property type="evidence" value="ECO:0007669"/>
    <property type="project" value="InterPro"/>
</dbReference>
<dbReference type="SMART" id="SM00220">
    <property type="entry name" value="S_TKc"/>
    <property type="match status" value="1"/>
</dbReference>
<dbReference type="InterPro" id="IPR011009">
    <property type="entry name" value="Kinase-like_dom_sf"/>
</dbReference>
<dbReference type="InterPro" id="IPR000719">
    <property type="entry name" value="Prot_kinase_dom"/>
</dbReference>
<accession>A0AAE0I2E8</accession>
<dbReference type="GO" id="GO:0004672">
    <property type="term" value="F:protein kinase activity"/>
    <property type="evidence" value="ECO:0007669"/>
    <property type="project" value="InterPro"/>
</dbReference>
<comment type="caution">
    <text evidence="2">The sequence shown here is derived from an EMBL/GenBank/DDBJ whole genome shotgun (WGS) entry which is preliminary data.</text>
</comment>
<feature type="domain" description="Protein kinase" evidence="1">
    <location>
        <begin position="153"/>
        <end position="558"/>
    </location>
</feature>
<sequence length="602" mass="68378">MEMSFGAVNSIWRPSFLLDCQHVRARLEAGFPSEEVPPSSPSVSAPLWESSALNPKNRVDSLPDVGASRWRIDGAASFKTRFFVVPLDLLEINQLPPLRIDAFLPDQIDYPSALRKTLDAASGVPLQDTASIAALGISRYLSLILDKHCTRNRNFLDQYRRLPFGSSLIVRNLAPTSDRVDLLVEPNYDLERKATSMPVLRRLWATDIADDAWPPTMDIFQLSIVRQIHDSVTLVRFVDCGAKPDLQGQLAIFKSGTDNFDHILHELKFLLRLPRHPNVLDQPIAIVTKKCGFGGKQGVFGFLIPYMPAGSIRDILPEAHRRGTLDNARKLRWCRQVTAALVHVWEEGGTFYSDLRPDNVLLASTGGTGPESDRLVLCDFEQRGNWHEWCPPEILYPQYLENLRSNRRRSRDASWDRLIESFTSSRPVNAYETFVQSKNRPWFSLSRAGQEKAMVFCLGLFMYCVFEGLSTVQPSVPYSFPVNPDIAFPEFRSTPQAVRQLIHWCTADAAHWWETAIPIPRRVVRVGSRLYPDDNLSLDRDTKRTTGMVLDAAQDSWEYEIEQARLFFDSEQWRTQMFGKERPTLREVADALAGLQDNIGSK</sequence>
<evidence type="ECO:0000313" key="2">
    <source>
        <dbReference type="EMBL" id="KAK3317125.1"/>
    </source>
</evidence>
<dbReference type="EMBL" id="JAUEPO010000008">
    <property type="protein sequence ID" value="KAK3317125.1"/>
    <property type="molecule type" value="Genomic_DNA"/>
</dbReference>
<evidence type="ECO:0000313" key="3">
    <source>
        <dbReference type="Proteomes" id="UP001286456"/>
    </source>
</evidence>
<keyword evidence="3" id="KW-1185">Reference proteome</keyword>
<reference evidence="2" key="2">
    <citation type="submission" date="2023-06" db="EMBL/GenBank/DDBJ databases">
        <authorList>
            <consortium name="Lawrence Berkeley National Laboratory"/>
            <person name="Haridas S."/>
            <person name="Hensen N."/>
            <person name="Bonometti L."/>
            <person name="Westerberg I."/>
            <person name="Brannstrom I.O."/>
            <person name="Guillou S."/>
            <person name="Cros-Aarteil S."/>
            <person name="Calhoun S."/>
            <person name="Kuo A."/>
            <person name="Mondo S."/>
            <person name="Pangilinan J."/>
            <person name="Riley R."/>
            <person name="Labutti K."/>
            <person name="Andreopoulos B."/>
            <person name="Lipzen A."/>
            <person name="Chen C."/>
            <person name="Yanf M."/>
            <person name="Daum C."/>
            <person name="Ng V."/>
            <person name="Clum A."/>
            <person name="Steindorff A."/>
            <person name="Ohm R."/>
            <person name="Martin F."/>
            <person name="Silar P."/>
            <person name="Natvig D."/>
            <person name="Lalanne C."/>
            <person name="Gautier V."/>
            <person name="Ament-Velasquez S.L."/>
            <person name="Kruys A."/>
            <person name="Hutchinson M.I."/>
            <person name="Powell A.J."/>
            <person name="Barry K."/>
            <person name="Miller A.N."/>
            <person name="Grigoriev I.V."/>
            <person name="Debuchy R."/>
            <person name="Gladieux P."/>
            <person name="Thoren M.H."/>
            <person name="Johannesson H."/>
        </authorList>
    </citation>
    <scope>NUCLEOTIDE SEQUENCE</scope>
    <source>
        <strain evidence="2">SMH4131-1</strain>
    </source>
</reference>
<protein>
    <recommendedName>
        <fullName evidence="1">Protein kinase domain-containing protein</fullName>
    </recommendedName>
</protein>
<evidence type="ECO:0000259" key="1">
    <source>
        <dbReference type="PROSITE" id="PS50011"/>
    </source>
</evidence>
<dbReference type="PROSITE" id="PS50011">
    <property type="entry name" value="PROTEIN_KINASE_DOM"/>
    <property type="match status" value="1"/>
</dbReference>
<reference evidence="2" key="1">
    <citation type="journal article" date="2023" name="Mol. Phylogenet. Evol.">
        <title>Genome-scale phylogeny and comparative genomics of the fungal order Sordariales.</title>
        <authorList>
            <person name="Hensen N."/>
            <person name="Bonometti L."/>
            <person name="Westerberg I."/>
            <person name="Brannstrom I.O."/>
            <person name="Guillou S."/>
            <person name="Cros-Aarteil S."/>
            <person name="Calhoun S."/>
            <person name="Haridas S."/>
            <person name="Kuo A."/>
            <person name="Mondo S."/>
            <person name="Pangilinan J."/>
            <person name="Riley R."/>
            <person name="LaButti K."/>
            <person name="Andreopoulos B."/>
            <person name="Lipzen A."/>
            <person name="Chen C."/>
            <person name="Yan M."/>
            <person name="Daum C."/>
            <person name="Ng V."/>
            <person name="Clum A."/>
            <person name="Steindorff A."/>
            <person name="Ohm R.A."/>
            <person name="Martin F."/>
            <person name="Silar P."/>
            <person name="Natvig D.O."/>
            <person name="Lalanne C."/>
            <person name="Gautier V."/>
            <person name="Ament-Velasquez S.L."/>
            <person name="Kruys A."/>
            <person name="Hutchinson M.I."/>
            <person name="Powell A.J."/>
            <person name="Barry K."/>
            <person name="Miller A.N."/>
            <person name="Grigoriev I.V."/>
            <person name="Debuchy R."/>
            <person name="Gladieux P."/>
            <person name="Hiltunen Thoren M."/>
            <person name="Johannesson H."/>
        </authorList>
    </citation>
    <scope>NUCLEOTIDE SEQUENCE</scope>
    <source>
        <strain evidence="2">SMH4131-1</strain>
    </source>
</reference>
<organism evidence="2 3">
    <name type="scientific">Cercophora scortea</name>
    <dbReference type="NCBI Taxonomy" id="314031"/>
    <lineage>
        <taxon>Eukaryota</taxon>
        <taxon>Fungi</taxon>
        <taxon>Dikarya</taxon>
        <taxon>Ascomycota</taxon>
        <taxon>Pezizomycotina</taxon>
        <taxon>Sordariomycetes</taxon>
        <taxon>Sordariomycetidae</taxon>
        <taxon>Sordariales</taxon>
        <taxon>Lasiosphaeriaceae</taxon>
        <taxon>Cercophora</taxon>
    </lineage>
</organism>
<name>A0AAE0I2E8_9PEZI</name>
<gene>
    <name evidence="2" type="ORF">B0T19DRAFT_301965</name>
</gene>
<dbReference type="Proteomes" id="UP001286456">
    <property type="component" value="Unassembled WGS sequence"/>
</dbReference>
<dbReference type="SUPFAM" id="SSF56112">
    <property type="entry name" value="Protein kinase-like (PK-like)"/>
    <property type="match status" value="1"/>
</dbReference>
<proteinExistence type="predicted"/>
<dbReference type="AlphaFoldDB" id="A0AAE0I2E8"/>